<name>A0AAV0FNA9_9ASTE</name>
<feature type="compositionally biased region" description="Basic and acidic residues" evidence="1">
    <location>
        <begin position="1"/>
        <end position="12"/>
    </location>
</feature>
<evidence type="ECO:0000256" key="1">
    <source>
        <dbReference type="SAM" id="MobiDB-lite"/>
    </source>
</evidence>
<sequence>MEGSKKVKGDSSRKHKRLTNISETKRSRRKVQPFLAENAEQSNTTMQDVKQRNKQNNPPVEE</sequence>
<evidence type="ECO:0000313" key="3">
    <source>
        <dbReference type="Proteomes" id="UP001152523"/>
    </source>
</evidence>
<comment type="caution">
    <text evidence="2">The sequence shown here is derived from an EMBL/GenBank/DDBJ whole genome shotgun (WGS) entry which is preliminary data.</text>
</comment>
<gene>
    <name evidence="2" type="ORF">CEPIT_LOCUS35631</name>
</gene>
<accession>A0AAV0FNA9</accession>
<proteinExistence type="predicted"/>
<feature type="compositionally biased region" description="Polar residues" evidence="1">
    <location>
        <begin position="39"/>
        <end position="62"/>
    </location>
</feature>
<keyword evidence="3" id="KW-1185">Reference proteome</keyword>
<organism evidence="2 3">
    <name type="scientific">Cuscuta epithymum</name>
    <dbReference type="NCBI Taxonomy" id="186058"/>
    <lineage>
        <taxon>Eukaryota</taxon>
        <taxon>Viridiplantae</taxon>
        <taxon>Streptophyta</taxon>
        <taxon>Embryophyta</taxon>
        <taxon>Tracheophyta</taxon>
        <taxon>Spermatophyta</taxon>
        <taxon>Magnoliopsida</taxon>
        <taxon>eudicotyledons</taxon>
        <taxon>Gunneridae</taxon>
        <taxon>Pentapetalae</taxon>
        <taxon>asterids</taxon>
        <taxon>lamiids</taxon>
        <taxon>Solanales</taxon>
        <taxon>Convolvulaceae</taxon>
        <taxon>Cuscuteae</taxon>
        <taxon>Cuscuta</taxon>
        <taxon>Cuscuta subgen. Cuscuta</taxon>
    </lineage>
</organism>
<reference evidence="2" key="1">
    <citation type="submission" date="2022-07" db="EMBL/GenBank/DDBJ databases">
        <authorList>
            <person name="Macas J."/>
            <person name="Novak P."/>
            <person name="Neumann P."/>
        </authorList>
    </citation>
    <scope>NUCLEOTIDE SEQUENCE</scope>
</reference>
<dbReference type="EMBL" id="CAMAPF010000997">
    <property type="protein sequence ID" value="CAH9136899.1"/>
    <property type="molecule type" value="Genomic_DNA"/>
</dbReference>
<dbReference type="AlphaFoldDB" id="A0AAV0FNA9"/>
<evidence type="ECO:0000313" key="2">
    <source>
        <dbReference type="EMBL" id="CAH9136899.1"/>
    </source>
</evidence>
<feature type="region of interest" description="Disordered" evidence="1">
    <location>
        <begin position="1"/>
        <end position="62"/>
    </location>
</feature>
<dbReference type="Proteomes" id="UP001152523">
    <property type="component" value="Unassembled WGS sequence"/>
</dbReference>
<protein>
    <submittedName>
        <fullName evidence="2">Uncharacterized protein</fullName>
    </submittedName>
</protein>